<reference evidence="1 2" key="1">
    <citation type="submission" date="2019-07" db="EMBL/GenBank/DDBJ databases">
        <title>Genomics analysis of Aphanomyces spp. identifies a new class of oomycete effector associated with host adaptation.</title>
        <authorList>
            <person name="Gaulin E."/>
        </authorList>
    </citation>
    <scope>NUCLEOTIDE SEQUENCE [LARGE SCALE GENOMIC DNA]</scope>
    <source>
        <strain evidence="1 2">ATCC 201684</strain>
    </source>
</reference>
<dbReference type="VEuPathDB" id="FungiDB:AeMF1_014525"/>
<comment type="caution">
    <text evidence="1">The sequence shown here is derived from an EMBL/GenBank/DDBJ whole genome shotgun (WGS) entry which is preliminary data.</text>
</comment>
<gene>
    <name evidence="1" type="ORF">Ae201684_018496</name>
</gene>
<dbReference type="AlphaFoldDB" id="A0A6G0W5T0"/>
<keyword evidence="2" id="KW-1185">Reference proteome</keyword>
<dbReference type="EMBL" id="VJMJ01000337">
    <property type="protein sequence ID" value="KAF0722369.1"/>
    <property type="molecule type" value="Genomic_DNA"/>
</dbReference>
<accession>A0A6G0W5T0</accession>
<organism evidence="1 2">
    <name type="scientific">Aphanomyces euteiches</name>
    <dbReference type="NCBI Taxonomy" id="100861"/>
    <lineage>
        <taxon>Eukaryota</taxon>
        <taxon>Sar</taxon>
        <taxon>Stramenopiles</taxon>
        <taxon>Oomycota</taxon>
        <taxon>Saprolegniomycetes</taxon>
        <taxon>Saprolegniales</taxon>
        <taxon>Verrucalvaceae</taxon>
        <taxon>Aphanomyces</taxon>
    </lineage>
</organism>
<evidence type="ECO:0000313" key="1">
    <source>
        <dbReference type="EMBL" id="KAF0722369.1"/>
    </source>
</evidence>
<proteinExistence type="predicted"/>
<protein>
    <submittedName>
        <fullName evidence="1">Uncharacterized protein</fullName>
    </submittedName>
</protein>
<sequence length="114" mass="13196">MYPSSQLLAQHASAHRTFRLHWAQRRQDLNQRHTQDLAALQMHYLVVIDAEENAEAVAKQQLLQMHEYDHLALCHLAIASPRDLSYHLRTTVDDFLDGLPPLPPLWTLNQDIPN</sequence>
<name>A0A6G0W5T0_9STRA</name>
<dbReference type="Proteomes" id="UP000481153">
    <property type="component" value="Unassembled WGS sequence"/>
</dbReference>
<evidence type="ECO:0000313" key="2">
    <source>
        <dbReference type="Proteomes" id="UP000481153"/>
    </source>
</evidence>